<sequence>MKLYDYLLPHLQHVSHTPLFHGQARVYQSQDLTLYRVFDDGDICHEQCLITGNGRYSDDSWDSAYVNPEIHQIVSLHQHPKTCATEAPRVSLCLFSFPSKEEAQKQFNTEYCNVLFAGYVTEANEIEVIYNDIVRPFDSLEEWPHFVKQLLNEHPFIDIGTSSSIPDSKHLSGELFHSLRAA</sequence>
<proteinExistence type="predicted"/>
<dbReference type="RefSeq" id="WP_053409789.1">
    <property type="nucleotide sequence ID" value="NZ_LHPI01000013.1"/>
</dbReference>
<evidence type="ECO:0000313" key="2">
    <source>
        <dbReference type="Proteomes" id="UP000037530"/>
    </source>
</evidence>
<accession>A0A0M0HXS4</accession>
<dbReference type="PATRIC" id="fig|171383.3.peg.2919"/>
<comment type="caution">
    <text evidence="1">The sequence shown here is derived from an EMBL/GenBank/DDBJ whole genome shotgun (WGS) entry which is preliminary data.</text>
</comment>
<dbReference type="EMBL" id="LHPI01000013">
    <property type="protein sequence ID" value="KOO06874.1"/>
    <property type="molecule type" value="Genomic_DNA"/>
</dbReference>
<name>A0A0M0HXS4_9VIBR</name>
<organism evidence="1 2">
    <name type="scientific">Vibrio hepatarius</name>
    <dbReference type="NCBI Taxonomy" id="171383"/>
    <lineage>
        <taxon>Bacteria</taxon>
        <taxon>Pseudomonadati</taxon>
        <taxon>Pseudomonadota</taxon>
        <taxon>Gammaproteobacteria</taxon>
        <taxon>Vibrionales</taxon>
        <taxon>Vibrionaceae</taxon>
        <taxon>Vibrio</taxon>
        <taxon>Vibrio oreintalis group</taxon>
    </lineage>
</organism>
<protein>
    <submittedName>
        <fullName evidence="1">Uncharacterized protein</fullName>
    </submittedName>
</protein>
<dbReference type="AlphaFoldDB" id="A0A0M0HXS4"/>
<reference evidence="2" key="1">
    <citation type="submission" date="2015-08" db="EMBL/GenBank/DDBJ databases">
        <title>Vibrio galatheae sp. nov., a novel member of the Vibrionaceae family isolated from the Solomon Islands.</title>
        <authorList>
            <person name="Giubergia S."/>
            <person name="Machado H."/>
            <person name="Mateiu R.V."/>
            <person name="Gram L."/>
        </authorList>
    </citation>
    <scope>NUCLEOTIDE SEQUENCE [LARGE SCALE GENOMIC DNA]</scope>
    <source>
        <strain evidence="2">DSM 19134</strain>
    </source>
</reference>
<dbReference type="Proteomes" id="UP000037530">
    <property type="component" value="Unassembled WGS sequence"/>
</dbReference>
<gene>
    <name evidence="1" type="ORF">AKJ31_14290</name>
</gene>
<evidence type="ECO:0000313" key="1">
    <source>
        <dbReference type="EMBL" id="KOO06874.1"/>
    </source>
</evidence>
<dbReference type="STRING" id="171383.AKJ31_14290"/>
<keyword evidence="2" id="KW-1185">Reference proteome</keyword>